<feature type="region of interest" description="Disordered" evidence="1">
    <location>
        <begin position="559"/>
        <end position="593"/>
    </location>
</feature>
<evidence type="ECO:0000256" key="2">
    <source>
        <dbReference type="SAM" id="SignalP"/>
    </source>
</evidence>
<gene>
    <name evidence="3" type="ORF">IE81DRAFT_336878</name>
</gene>
<feature type="compositionally biased region" description="Basic and acidic residues" evidence="1">
    <location>
        <begin position="640"/>
        <end position="707"/>
    </location>
</feature>
<reference evidence="3 4" key="1">
    <citation type="journal article" date="2018" name="Mol. Biol. Evol.">
        <title>Broad Genomic Sampling Reveals a Smut Pathogenic Ancestry of the Fungal Clade Ustilaginomycotina.</title>
        <authorList>
            <person name="Kijpornyongpan T."/>
            <person name="Mondo S.J."/>
            <person name="Barry K."/>
            <person name="Sandor L."/>
            <person name="Lee J."/>
            <person name="Lipzen A."/>
            <person name="Pangilinan J."/>
            <person name="LaButti K."/>
            <person name="Hainaut M."/>
            <person name="Henrissat B."/>
            <person name="Grigoriev I.V."/>
            <person name="Spatafora J.W."/>
            <person name="Aime M.C."/>
        </authorList>
    </citation>
    <scope>NUCLEOTIDE SEQUENCE [LARGE SCALE GENOMIC DNA]</scope>
    <source>
        <strain evidence="3 4">MCA 4658</strain>
    </source>
</reference>
<organism evidence="3 4">
    <name type="scientific">Ceraceosorus guamensis</name>
    <dbReference type="NCBI Taxonomy" id="1522189"/>
    <lineage>
        <taxon>Eukaryota</taxon>
        <taxon>Fungi</taxon>
        <taxon>Dikarya</taxon>
        <taxon>Basidiomycota</taxon>
        <taxon>Ustilaginomycotina</taxon>
        <taxon>Exobasidiomycetes</taxon>
        <taxon>Ceraceosorales</taxon>
        <taxon>Ceraceosoraceae</taxon>
        <taxon>Ceraceosorus</taxon>
    </lineage>
</organism>
<feature type="region of interest" description="Disordered" evidence="1">
    <location>
        <begin position="622"/>
        <end position="813"/>
    </location>
</feature>
<evidence type="ECO:0000256" key="1">
    <source>
        <dbReference type="SAM" id="MobiDB-lite"/>
    </source>
</evidence>
<dbReference type="Pfam" id="PF07217">
    <property type="entry name" value="Het-C"/>
    <property type="match status" value="1"/>
</dbReference>
<feature type="compositionally biased region" description="Low complexity" evidence="1">
    <location>
        <begin position="577"/>
        <end position="589"/>
    </location>
</feature>
<sequence>MTRTRTRPMSTSAVLLLAIVLVLALSLIPQARAFGAGNIPSYAYMEGKAFRHGDIEDILAELAKKAGHGFMGIGGGSKFGGLDIKRVYFGNWLRDYSQAMDVAAMKKLPVQQILNIVMVLGFLAHGYATGAFELTAERLGVYLPVEHIDNPKGYNENQDARQHDPRLRGPIDPRELEVDPRSGMKNYIANENQGWDTSSALVRRTLVKCIELGRRARGGNTDELYEAYRLLGTALHTLEDFSAHSNFCELALQRLGHRNVFVHVGHNVVVRAPDGSQCPPLVTGTFGGADFLHSLLGEAQDHMSEASISDLSKAVDGAKQKSRGGGGGSPMQQLFGLLSGIPGGDSTNTSRDAEELSRGPSKDPANMDPKELYQNLFRILAFRDRVMMSIEQTIEKIPGLSSLVEKISDSLSVFVLTLLEPYVKPLMTSAMSGLHATSSAVVSGEDQTEVFDNPNASDPTHSQLSKDHFGLILNEPAGNLARIVVRFAVQAVVKGWDSNDDATRIADECLAGMFHPNWFNPQRCHPMQAEMMNYMESWARDNAASIRRLDVTNVRNHTNTRSGKAEAHTHGSGIPAQFQPQGQQGVEQGSSMAHAATGWIGGQLQQQGGFLGQAGNFISHQGASAGRREVDGYGGGNEQQDDRREEYNAHGRQEDYGSHNRRDDYGNRRDDYGSHERRDDYGSHERRDDYGHARRDDYASHGRRDEYDGGAPGIPSVQHHEYGSSGELRPSGGGGYGHQQNYGQQEGSYGGYAAPSGPPPGEYGGGFRRDEDQSRQGYGQQPYGQQGQGGYGQGGYGQQGQGGYGQGGYGGGY</sequence>
<evidence type="ECO:0000313" key="3">
    <source>
        <dbReference type="EMBL" id="PWN43773.1"/>
    </source>
</evidence>
<dbReference type="STRING" id="1522189.A0A316W6S1"/>
<accession>A0A316W6S1</accession>
<dbReference type="OrthoDB" id="2506204at2759"/>
<keyword evidence="4" id="KW-1185">Reference proteome</keyword>
<feature type="compositionally biased region" description="Low complexity" evidence="1">
    <location>
        <begin position="738"/>
        <end position="755"/>
    </location>
</feature>
<feature type="signal peptide" evidence="2">
    <location>
        <begin position="1"/>
        <end position="24"/>
    </location>
</feature>
<feature type="compositionally biased region" description="Basic and acidic residues" evidence="1">
    <location>
        <begin position="351"/>
        <end position="361"/>
    </location>
</feature>
<evidence type="ECO:0000313" key="4">
    <source>
        <dbReference type="Proteomes" id="UP000245783"/>
    </source>
</evidence>
<feature type="region of interest" description="Disordered" evidence="1">
    <location>
        <begin position="152"/>
        <end position="175"/>
    </location>
</feature>
<dbReference type="EMBL" id="KZ819366">
    <property type="protein sequence ID" value="PWN43773.1"/>
    <property type="molecule type" value="Genomic_DNA"/>
</dbReference>
<dbReference type="InterPro" id="IPR052577">
    <property type="entry name" value="VWA7"/>
</dbReference>
<feature type="region of interest" description="Disordered" evidence="1">
    <location>
        <begin position="346"/>
        <end position="368"/>
    </location>
</feature>
<dbReference type="AlphaFoldDB" id="A0A316W6S1"/>
<dbReference type="InParanoid" id="A0A316W6S1"/>
<feature type="compositionally biased region" description="Gly residues" evidence="1">
    <location>
        <begin position="786"/>
        <end position="813"/>
    </location>
</feature>
<name>A0A316W6S1_9BASI</name>
<feature type="compositionally biased region" description="Low complexity" evidence="1">
    <location>
        <begin position="776"/>
        <end position="785"/>
    </location>
</feature>
<dbReference type="GeneID" id="37037358"/>
<dbReference type="InterPro" id="IPR010816">
    <property type="entry name" value="Het-C"/>
</dbReference>
<feature type="compositionally biased region" description="Basic and acidic residues" evidence="1">
    <location>
        <begin position="158"/>
        <end position="175"/>
    </location>
</feature>
<keyword evidence="2" id="KW-0732">Signal</keyword>
<dbReference type="RefSeq" id="XP_025370933.1">
    <property type="nucleotide sequence ID" value="XM_025515488.1"/>
</dbReference>
<dbReference type="Proteomes" id="UP000245783">
    <property type="component" value="Unassembled WGS sequence"/>
</dbReference>
<feature type="chain" id="PRO_5016410539" evidence="2">
    <location>
        <begin position="25"/>
        <end position="813"/>
    </location>
</feature>
<dbReference type="PANTHER" id="PTHR14905:SF7">
    <property type="entry name" value="VON WILLEBRAND FACTOR A DOMAIN-CONTAINING PROTEIN 7"/>
    <property type="match status" value="1"/>
</dbReference>
<protein>
    <submittedName>
        <fullName evidence="3">Het-C-domain-containing protein</fullName>
    </submittedName>
</protein>
<dbReference type="PANTHER" id="PTHR14905">
    <property type="entry name" value="NG37"/>
    <property type="match status" value="1"/>
</dbReference>
<proteinExistence type="predicted"/>